<evidence type="ECO:0000256" key="2">
    <source>
        <dbReference type="SAM" id="SignalP"/>
    </source>
</evidence>
<reference evidence="3 4" key="1">
    <citation type="journal article" date="2019" name="Mol. Biol. Evol.">
        <title>Blast fungal genomes show frequent chromosomal changes, gene gains and losses, and effector gene turnover.</title>
        <authorList>
            <person name="Gomez Luciano L.B."/>
            <person name="Jason Tsai I."/>
            <person name="Chuma I."/>
            <person name="Tosa Y."/>
            <person name="Chen Y.H."/>
            <person name="Li J.Y."/>
            <person name="Li M.Y."/>
            <person name="Jade Lu M.Y."/>
            <person name="Nakayashiki H."/>
            <person name="Li W.H."/>
        </authorList>
    </citation>
    <scope>NUCLEOTIDE SEQUENCE [LARGE SCALE GENOMIC DNA]</scope>
    <source>
        <strain evidence="3">MZ5-1-6</strain>
    </source>
</reference>
<accession>A0A4P7N1C0</accession>
<feature type="compositionally biased region" description="Basic and acidic residues" evidence="1">
    <location>
        <begin position="284"/>
        <end position="307"/>
    </location>
</feature>
<dbReference type="EMBL" id="CP034205">
    <property type="protein sequence ID" value="QBZ56158.1"/>
    <property type="molecule type" value="Genomic_DNA"/>
</dbReference>
<name>A0A4P7N1C0_PYROR</name>
<evidence type="ECO:0000313" key="4">
    <source>
        <dbReference type="Proteomes" id="UP000294847"/>
    </source>
</evidence>
<keyword evidence="2" id="KW-0732">Signal</keyword>
<evidence type="ECO:0000256" key="1">
    <source>
        <dbReference type="SAM" id="MobiDB-lite"/>
    </source>
</evidence>
<feature type="chain" id="PRO_5020816254" evidence="2">
    <location>
        <begin position="27"/>
        <end position="307"/>
    </location>
</feature>
<organism evidence="3 4">
    <name type="scientific">Pyricularia oryzae</name>
    <name type="common">Rice blast fungus</name>
    <name type="synonym">Magnaporthe oryzae</name>
    <dbReference type="NCBI Taxonomy" id="318829"/>
    <lineage>
        <taxon>Eukaryota</taxon>
        <taxon>Fungi</taxon>
        <taxon>Dikarya</taxon>
        <taxon>Ascomycota</taxon>
        <taxon>Pezizomycotina</taxon>
        <taxon>Sordariomycetes</taxon>
        <taxon>Sordariomycetidae</taxon>
        <taxon>Magnaporthales</taxon>
        <taxon>Pyriculariaceae</taxon>
        <taxon>Pyricularia</taxon>
    </lineage>
</organism>
<sequence>MPSQTLLPSLLLLLLLLLSSTTPTAASFNWDITAHGVVSGWRWEKPWPHDDSPLMQFDELCRASATFPARQYKLSDLDADPAARAYAPAVRDLATGRVYPGSWDGVNVKGPRRDVLLVDWARVPRLARGWIRAQLETEDGRSRHFFRVVEKQAEKMSGVGGGGSGVVVEGVVDSSQSLEGSRDEHKVLITAPGELYQFLPLWVAEGSKCEDAFKDLTGYVATRAKDTCVVAWPTDHSRPLLEQGSKDINFTIEARLVKETDDGRAARIFWERHHQNMQRLHRKIDREERAASRKGVERDRAAPHDEL</sequence>
<gene>
    <name evidence="3" type="ORF">PoMZ_01064</name>
</gene>
<protein>
    <submittedName>
        <fullName evidence="3">Uncharacterized protein</fullName>
    </submittedName>
</protein>
<feature type="region of interest" description="Disordered" evidence="1">
    <location>
        <begin position="280"/>
        <end position="307"/>
    </location>
</feature>
<evidence type="ECO:0000313" key="3">
    <source>
        <dbReference type="EMBL" id="QBZ56158.1"/>
    </source>
</evidence>
<feature type="signal peptide" evidence="2">
    <location>
        <begin position="1"/>
        <end position="26"/>
    </location>
</feature>
<dbReference type="AlphaFoldDB" id="A0A4P7N1C0"/>
<proteinExistence type="predicted"/>
<dbReference type="Proteomes" id="UP000294847">
    <property type="component" value="Chromosome 2"/>
</dbReference>